<name>A0A975S394_9RHOB</name>
<dbReference type="Gene3D" id="3.40.50.300">
    <property type="entry name" value="P-loop containing nucleotide triphosphate hydrolases"/>
    <property type="match status" value="1"/>
</dbReference>
<geneLocation type="plasmid" evidence="1 2">
    <name>p4</name>
</geneLocation>
<organism evidence="1 2">
    <name type="scientific">Gemmobacter fulvus</name>
    <dbReference type="NCBI Taxonomy" id="2840474"/>
    <lineage>
        <taxon>Bacteria</taxon>
        <taxon>Pseudomonadati</taxon>
        <taxon>Pseudomonadota</taxon>
        <taxon>Alphaproteobacteria</taxon>
        <taxon>Rhodobacterales</taxon>
        <taxon>Paracoccaceae</taxon>
        <taxon>Gemmobacter</taxon>
    </lineage>
</organism>
<reference evidence="1" key="1">
    <citation type="submission" date="2021-06" db="EMBL/GenBank/DDBJ databases">
        <authorList>
            <person name="Lee C.-S."/>
            <person name="Jin L."/>
        </authorList>
    </citation>
    <scope>NUCLEOTIDE SEQUENCE</scope>
    <source>
        <strain evidence="1">Con5</strain>
        <plasmid evidence="1">p4</plasmid>
    </source>
</reference>
<gene>
    <name evidence="1" type="ORF">KM031_21330</name>
</gene>
<dbReference type="Proteomes" id="UP000679352">
    <property type="component" value="Plasmid p4"/>
</dbReference>
<dbReference type="AlphaFoldDB" id="A0A975S394"/>
<evidence type="ECO:0000313" key="2">
    <source>
        <dbReference type="Proteomes" id="UP000679352"/>
    </source>
</evidence>
<dbReference type="EMBL" id="CP076365">
    <property type="protein sequence ID" value="QWK92974.1"/>
    <property type="molecule type" value="Genomic_DNA"/>
</dbReference>
<dbReference type="SUPFAM" id="SSF52540">
    <property type="entry name" value="P-loop containing nucleoside triphosphate hydrolases"/>
    <property type="match status" value="1"/>
</dbReference>
<proteinExistence type="predicted"/>
<keyword evidence="1" id="KW-0614">Plasmid</keyword>
<sequence>MSSAEKQLVIHIGDPKTGTSSIQRALQNDLITSRNGKVSGFISGRSSANAVTVARGFHGRDPERVRAAMKQLAPWIATAQAEFLVLSSEFFIDATPGVLKRAFLRRHPSLAADMQVMAYARPHVGRTLSAYAERVKCGYTLRSFSDWLPHFIADGSLNYSTRFQKWREAFGDGFILRPFLREELRNGDAVADFFSIVTGDPEVAVGNLPHENQTLSLRALAGLRAFNRYMNEAGIQGRQRIPLSRSIARAVTPHPLDSKPELDQDSLTLIARTCAADAQALDAAYFGRPVFAPALEQMTTRAAGKPLDLALDAYFSPAEQAEMMQHASAVLGLLGADWGRWHEYYANTRAQLNLGLPVNAKGGGQIQAHLSDLGRLFSLPV</sequence>
<dbReference type="RefSeq" id="WP_260692226.1">
    <property type="nucleotide sequence ID" value="NZ_CP076365.1"/>
</dbReference>
<dbReference type="InterPro" id="IPR027417">
    <property type="entry name" value="P-loop_NTPase"/>
</dbReference>
<dbReference type="KEGG" id="gfu:KM031_21330"/>
<protein>
    <submittedName>
        <fullName evidence="1">Nitroreductase</fullName>
    </submittedName>
</protein>
<evidence type="ECO:0000313" key="1">
    <source>
        <dbReference type="EMBL" id="QWK92974.1"/>
    </source>
</evidence>
<keyword evidence="2" id="KW-1185">Reference proteome</keyword>
<accession>A0A975S394</accession>